<sequence length="31" mass="3803">MTNLFEKHTKVEKNTISTIFILHYKLFETYL</sequence>
<reference evidence="1" key="1">
    <citation type="submission" date="2018-05" db="EMBL/GenBank/DDBJ databases">
        <authorList>
            <person name="Lanie J.A."/>
            <person name="Ng W.-L."/>
            <person name="Kazmierczak K.M."/>
            <person name="Andrzejewski T.M."/>
            <person name="Davidsen T.M."/>
            <person name="Wayne K.J."/>
            <person name="Tettelin H."/>
            <person name="Glass J.I."/>
            <person name="Rusch D."/>
            <person name="Podicherti R."/>
            <person name="Tsui H.-C.T."/>
            <person name="Winkler M.E."/>
        </authorList>
    </citation>
    <scope>NUCLEOTIDE SEQUENCE</scope>
</reference>
<organism evidence="1">
    <name type="scientific">marine metagenome</name>
    <dbReference type="NCBI Taxonomy" id="408172"/>
    <lineage>
        <taxon>unclassified sequences</taxon>
        <taxon>metagenomes</taxon>
        <taxon>ecological metagenomes</taxon>
    </lineage>
</organism>
<protein>
    <submittedName>
        <fullName evidence="1">Uncharacterized protein</fullName>
    </submittedName>
</protein>
<dbReference type="AlphaFoldDB" id="A0A381RV05"/>
<proteinExistence type="predicted"/>
<accession>A0A381RV05</accession>
<gene>
    <name evidence="1" type="ORF">METZ01_LOCUS47898</name>
</gene>
<name>A0A381RV05_9ZZZZ</name>
<dbReference type="EMBL" id="UINC01002289">
    <property type="protein sequence ID" value="SUZ95044.1"/>
    <property type="molecule type" value="Genomic_DNA"/>
</dbReference>
<evidence type="ECO:0000313" key="1">
    <source>
        <dbReference type="EMBL" id="SUZ95044.1"/>
    </source>
</evidence>